<dbReference type="RefSeq" id="XP_040731459.1">
    <property type="nucleotide sequence ID" value="XM_040875157.1"/>
</dbReference>
<evidence type="ECO:0000313" key="17">
    <source>
        <dbReference type="Proteomes" id="UP000249363"/>
    </source>
</evidence>
<dbReference type="InterPro" id="IPR012341">
    <property type="entry name" value="6hp_glycosidase-like_sf"/>
</dbReference>
<dbReference type="Gene3D" id="1.50.10.10">
    <property type="match status" value="1"/>
</dbReference>
<name>A0A364KTS3_TALAM</name>
<dbReference type="PANTHER" id="PTHR11742">
    <property type="entry name" value="MANNOSYL-OLIGOSACCHARIDE ALPHA-1,2-MANNOSIDASE-RELATED"/>
    <property type="match status" value="1"/>
</dbReference>
<dbReference type="UniPathway" id="UPA00378"/>
<dbReference type="InterPro" id="IPR050749">
    <property type="entry name" value="Glycosyl_Hydrolase_47"/>
</dbReference>
<evidence type="ECO:0000256" key="12">
    <source>
        <dbReference type="PIRSR" id="PIRSR601382-3"/>
    </source>
</evidence>
<feature type="active site" description="Proton donor" evidence="10">
    <location>
        <position position="229"/>
    </location>
</feature>
<evidence type="ECO:0000256" key="8">
    <source>
        <dbReference type="ARBA" id="ARBA00047669"/>
    </source>
</evidence>
<evidence type="ECO:0000256" key="1">
    <source>
        <dbReference type="ARBA" id="ARBA00001913"/>
    </source>
</evidence>
<evidence type="ECO:0000256" key="15">
    <source>
        <dbReference type="SAM" id="Phobius"/>
    </source>
</evidence>
<feature type="compositionally biased region" description="Polar residues" evidence="14">
    <location>
        <begin position="8"/>
        <end position="18"/>
    </location>
</feature>
<evidence type="ECO:0000256" key="6">
    <source>
        <dbReference type="ARBA" id="ARBA00022837"/>
    </source>
</evidence>
<comment type="catalytic activity">
    <reaction evidence="8">
        <text>N(4)-(alpha-D-Man-(1-&gt;2)-alpha-D-Man-(1-&gt;2)-alpha-D-Man-(1-&gt;3)-[alpha-D-Man-(1-&gt;3)-[alpha-D-Man-(1-&gt;2)-alpha-D-Man-(1-&gt;6)]-alpha-D-Man-(1-&gt;6)]-beta-D-Man-(1-&gt;4)-beta-D-GlcNAc-(1-&gt;4)-beta-D-GlcNAc)-L-asparaginyl-[protein] (N-glucan mannose isomer 8A1,2,3B1,3) + 3 H2O = N(4)-(alpha-D-Man-(1-&gt;3)-[alpha-D-Man-(1-&gt;3)-[alpha-D-Man-(1-&gt;6)]-alpha-D-Man-(1-&gt;6)]-beta-D-Man-(1-&gt;4)-beta-D-GlcNAc-(1-&gt;4)-beta-D-GlcNAc)-L-asparaginyl-[protein] (N-glucan mannose isomer 5A1,2) + 3 beta-D-mannose</text>
        <dbReference type="Rhea" id="RHEA:56028"/>
        <dbReference type="Rhea" id="RHEA-COMP:14358"/>
        <dbReference type="Rhea" id="RHEA-COMP:14367"/>
        <dbReference type="ChEBI" id="CHEBI:15377"/>
        <dbReference type="ChEBI" id="CHEBI:28563"/>
        <dbReference type="ChEBI" id="CHEBI:59087"/>
        <dbReference type="ChEBI" id="CHEBI:60628"/>
        <dbReference type="EC" id="3.2.1.113"/>
    </reaction>
</comment>
<keyword evidence="7 12" id="KW-1015">Disulfide bond</keyword>
<proteinExistence type="inferred from homology"/>
<dbReference type="GO" id="GO:0004571">
    <property type="term" value="F:mannosyl-oligosaccharide 1,2-alpha-mannosidase activity"/>
    <property type="evidence" value="ECO:0007669"/>
    <property type="project" value="UniProtKB-EC"/>
</dbReference>
<dbReference type="GeneID" id="63792171"/>
<feature type="transmembrane region" description="Helical" evidence="15">
    <location>
        <begin position="96"/>
        <end position="116"/>
    </location>
</feature>
<comment type="pathway">
    <text evidence="2">Protein modification; protein glycosylation.</text>
</comment>
<evidence type="ECO:0000256" key="4">
    <source>
        <dbReference type="ARBA" id="ARBA00022723"/>
    </source>
</evidence>
<evidence type="ECO:0000256" key="2">
    <source>
        <dbReference type="ARBA" id="ARBA00004922"/>
    </source>
</evidence>
<evidence type="ECO:0000256" key="10">
    <source>
        <dbReference type="PIRSR" id="PIRSR601382-1"/>
    </source>
</evidence>
<feature type="active site" description="Proton donor" evidence="10">
    <location>
        <position position="475"/>
    </location>
</feature>
<evidence type="ECO:0000256" key="14">
    <source>
        <dbReference type="SAM" id="MobiDB-lite"/>
    </source>
</evidence>
<dbReference type="InterPro" id="IPR036026">
    <property type="entry name" value="Seven-hairpin_glycosidases"/>
</dbReference>
<keyword evidence="17" id="KW-1185">Reference proteome</keyword>
<sequence>MVGGGFVHSSQNDRSQQGLDWRAPTARSGGNLGGYGFASKNNSGTGNGNGSSGGGAGLGNMNSFFGGKKNRDLPVYKDKPYFKPRRTGPNRTASRVVYAVVACFMMMLLYVFWGGWGSPAAVGPVGETGENLWKWIQTFDAEDEPASSKKVDWEERREKVKDVFTIRYDEYKPVSKKGRNMVEGGMGWTIVDALDTMILMNLTSRVQHARHWIHNSLRYDQNHDVNTFETTIRAPGEDLYIEKAADLADRLLGAFESPSGVPYASINLNTSLGIPSHADGGASSTAEATTVQLEFKYLAKLTGEAEYWEIVEHVMEVVDNQQAEDGLLPIFIYADKGEFRGRNIRLGSRGDSYYEYLIKQYLQTSEGEPIYKEMWDEALTGISKHLITYTKNGRMAVLAERPDGLDHSLLPKMDHLVCFMPGTIALGATHGQLLSKARQSSSWSRRQDEEILLARELMKTCWATYLATTTGLAPEITYFKTDSTPLMLSDVYPDSALFLPPRSSKDSSYTPEELDLISASLEDKDVWKSDIEIHAQDTHNLQRPETVESLFYMYRITGDKQYREWGWQMFKSFVKHTAVVEKVSPGDHEGDDSNQRIIDSSHDADDQSHASYRVVGFTSLSNANIDPPMKRDNMESFWMAETLKYFYLLFSDRDFIPVEDVVFNTEAHIFPRFKVGGDLKTGWSRKPRE</sequence>
<feature type="active site" evidence="10">
    <location>
        <position position="351"/>
    </location>
</feature>
<dbReference type="AlphaFoldDB" id="A0A364KTS3"/>
<keyword evidence="13" id="KW-0326">Glycosidase</keyword>
<comment type="catalytic activity">
    <reaction evidence="9">
        <text>N(4)-(alpha-D-Man-(1-&gt;2)-alpha-D-Man-(1-&gt;2)-alpha-D-Man-(1-&gt;3)-[alpha-D-Man-(1-&gt;2)-alpha-D-Man-(1-&gt;3)-[alpha-D-Man-(1-&gt;2)-alpha-D-Man-(1-&gt;6)]-alpha-D-Man-(1-&gt;6)]-beta-D-Man-(1-&gt;4)-beta-D-GlcNAc-(1-&gt;4)-beta-D-GlcNAc)-L-asparaginyl-[protein] (N-glucan mannose isomer 9A1,2,3B1,2,3) + 4 H2O = N(4)-(alpha-D-Man-(1-&gt;3)-[alpha-D-Man-(1-&gt;3)-[alpha-D-Man-(1-&gt;6)]-alpha-D-Man-(1-&gt;6)]-beta-D-Man-(1-&gt;4)-beta-D-GlcNAc-(1-&gt;4)-beta-D-GlcNAc)-L-asparaginyl-[protein] (N-glucan mannose isomer 5A1,2) + 4 beta-D-mannose</text>
        <dbReference type="Rhea" id="RHEA:56008"/>
        <dbReference type="Rhea" id="RHEA-COMP:14356"/>
        <dbReference type="Rhea" id="RHEA-COMP:14367"/>
        <dbReference type="ChEBI" id="CHEBI:15377"/>
        <dbReference type="ChEBI" id="CHEBI:28563"/>
        <dbReference type="ChEBI" id="CHEBI:59087"/>
        <dbReference type="ChEBI" id="CHEBI:139493"/>
        <dbReference type="EC" id="3.2.1.113"/>
    </reaction>
</comment>
<dbReference type="GO" id="GO:0016020">
    <property type="term" value="C:membrane"/>
    <property type="evidence" value="ECO:0007669"/>
    <property type="project" value="InterPro"/>
</dbReference>
<dbReference type="PANTHER" id="PTHR11742:SF55">
    <property type="entry name" value="ENDOPLASMIC RETICULUM MANNOSYL-OLIGOSACCHARIDE 1,2-ALPHA-MANNOSIDASE"/>
    <property type="match status" value="1"/>
</dbReference>
<dbReference type="GO" id="GO:0005975">
    <property type="term" value="P:carbohydrate metabolic process"/>
    <property type="evidence" value="ECO:0007669"/>
    <property type="project" value="InterPro"/>
</dbReference>
<evidence type="ECO:0000256" key="13">
    <source>
        <dbReference type="RuleBase" id="RU361193"/>
    </source>
</evidence>
<dbReference type="Proteomes" id="UP000249363">
    <property type="component" value="Unassembled WGS sequence"/>
</dbReference>
<evidence type="ECO:0000256" key="9">
    <source>
        <dbReference type="ARBA" id="ARBA00048605"/>
    </source>
</evidence>
<evidence type="ECO:0000256" key="5">
    <source>
        <dbReference type="ARBA" id="ARBA00022801"/>
    </source>
</evidence>
<feature type="binding site" evidence="11">
    <location>
        <position position="665"/>
    </location>
    <ligand>
        <name>Ca(2+)</name>
        <dbReference type="ChEBI" id="CHEBI:29108"/>
    </ligand>
</feature>
<dbReference type="STRING" id="1196081.A0A364KTS3"/>
<comment type="caution">
    <text evidence="16">The sequence shown here is derived from an EMBL/GenBank/DDBJ whole genome shotgun (WGS) entry which is preliminary data.</text>
</comment>
<feature type="disulfide bond" evidence="12">
    <location>
        <begin position="418"/>
        <end position="461"/>
    </location>
</feature>
<keyword evidence="6 11" id="KW-0106">Calcium</keyword>
<evidence type="ECO:0000313" key="16">
    <source>
        <dbReference type="EMBL" id="RAO66943.1"/>
    </source>
</evidence>
<dbReference type="GO" id="GO:0005509">
    <property type="term" value="F:calcium ion binding"/>
    <property type="evidence" value="ECO:0007669"/>
    <property type="project" value="InterPro"/>
</dbReference>
<keyword evidence="15" id="KW-0472">Membrane</keyword>
<dbReference type="OrthoDB" id="8118055at2759"/>
<dbReference type="SUPFAM" id="SSF48225">
    <property type="entry name" value="Seven-hairpin glycosidases"/>
    <property type="match status" value="1"/>
</dbReference>
<reference evidence="16 17" key="1">
    <citation type="journal article" date="2017" name="Biotechnol. Biofuels">
        <title>Differential beta-glucosidase expression as a function of carbon source availability in Talaromyces amestolkiae: a genomic and proteomic approach.</title>
        <authorList>
            <person name="de Eugenio L.I."/>
            <person name="Mendez-Liter J.A."/>
            <person name="Nieto-Dominguez M."/>
            <person name="Alonso L."/>
            <person name="Gil-Munoz J."/>
            <person name="Barriuso J."/>
            <person name="Prieto A."/>
            <person name="Martinez M.J."/>
        </authorList>
    </citation>
    <scope>NUCLEOTIDE SEQUENCE [LARGE SCALE GENOMIC DNA]</scope>
    <source>
        <strain evidence="16 17">CIB</strain>
    </source>
</reference>
<dbReference type="GO" id="GO:0005783">
    <property type="term" value="C:endoplasmic reticulum"/>
    <property type="evidence" value="ECO:0007669"/>
    <property type="project" value="TreeGrafter"/>
</dbReference>
<dbReference type="PRINTS" id="PR00747">
    <property type="entry name" value="GLYHDRLASE47"/>
</dbReference>
<keyword evidence="4 11" id="KW-0479">Metal-binding</keyword>
<keyword evidence="5 13" id="KW-0378">Hydrolase</keyword>
<evidence type="ECO:0000256" key="3">
    <source>
        <dbReference type="ARBA" id="ARBA00007658"/>
    </source>
</evidence>
<keyword evidence="15" id="KW-1133">Transmembrane helix</keyword>
<comment type="cofactor">
    <cofactor evidence="1 11">
        <name>Ca(2+)</name>
        <dbReference type="ChEBI" id="CHEBI:29108"/>
    </cofactor>
</comment>
<dbReference type="EMBL" id="MIKG01000004">
    <property type="protein sequence ID" value="RAO66943.1"/>
    <property type="molecule type" value="Genomic_DNA"/>
</dbReference>
<gene>
    <name evidence="16" type="ORF">BHQ10_002955</name>
</gene>
<feature type="active site" evidence="10">
    <location>
        <position position="545"/>
    </location>
</feature>
<comment type="similarity">
    <text evidence="3 13">Belongs to the glycosyl hydrolase 47 family.</text>
</comment>
<keyword evidence="15" id="KW-0812">Transmembrane</keyword>
<dbReference type="InterPro" id="IPR001382">
    <property type="entry name" value="Glyco_hydro_47"/>
</dbReference>
<accession>A0A364KTS3</accession>
<dbReference type="GO" id="GO:0036503">
    <property type="term" value="P:ERAD pathway"/>
    <property type="evidence" value="ECO:0007669"/>
    <property type="project" value="UniProtKB-ARBA"/>
</dbReference>
<evidence type="ECO:0000256" key="7">
    <source>
        <dbReference type="ARBA" id="ARBA00023157"/>
    </source>
</evidence>
<evidence type="ECO:0000256" key="11">
    <source>
        <dbReference type="PIRSR" id="PIRSR601382-2"/>
    </source>
</evidence>
<dbReference type="Pfam" id="PF01532">
    <property type="entry name" value="Glyco_hydro_47"/>
    <property type="match status" value="1"/>
</dbReference>
<protein>
    <recommendedName>
        <fullName evidence="13">alpha-1,2-Mannosidase</fullName>
        <ecNumber evidence="13">3.2.1.-</ecNumber>
    </recommendedName>
</protein>
<organism evidence="16 17">
    <name type="scientific">Talaromyces amestolkiae</name>
    <dbReference type="NCBI Taxonomy" id="1196081"/>
    <lineage>
        <taxon>Eukaryota</taxon>
        <taxon>Fungi</taxon>
        <taxon>Dikarya</taxon>
        <taxon>Ascomycota</taxon>
        <taxon>Pezizomycotina</taxon>
        <taxon>Eurotiomycetes</taxon>
        <taxon>Eurotiomycetidae</taxon>
        <taxon>Eurotiales</taxon>
        <taxon>Trichocomaceae</taxon>
        <taxon>Talaromyces</taxon>
        <taxon>Talaromyces sect. Talaromyces</taxon>
    </lineage>
</organism>
<feature type="region of interest" description="Disordered" evidence="14">
    <location>
        <begin position="1"/>
        <end position="24"/>
    </location>
</feature>
<dbReference type="EC" id="3.2.1.-" evidence="13"/>